<evidence type="ECO:0008006" key="7">
    <source>
        <dbReference type="Google" id="ProtNLM"/>
    </source>
</evidence>
<dbReference type="CDD" id="cd03349">
    <property type="entry name" value="LbH_XAT"/>
    <property type="match status" value="1"/>
</dbReference>
<dbReference type="SUPFAM" id="SSF51161">
    <property type="entry name" value="Trimeric LpxA-like enzymes"/>
    <property type="match status" value="1"/>
</dbReference>
<sequence length="136" mass="15250">MGQHKIKSISTSPLFYSKNNALGATFSDKNQFNEYQRVYIGSDVWVGAGAMIMSGVTVGHGAIIGAGAIVTKDVPNYAISAGVPAKIIRYRFNEKEVKHLVDSEWWNWSESIIKNKIHLFENNEFSEEMMSVFTEK</sequence>
<evidence type="ECO:0000256" key="3">
    <source>
        <dbReference type="ARBA" id="ARBA00022737"/>
    </source>
</evidence>
<dbReference type="PANTHER" id="PTHR43300">
    <property type="entry name" value="ACETYLTRANSFERASE"/>
    <property type="match status" value="1"/>
</dbReference>
<dbReference type="InterPro" id="IPR050179">
    <property type="entry name" value="Trans_hexapeptide_repeat"/>
</dbReference>
<dbReference type="Pfam" id="PF00132">
    <property type="entry name" value="Hexapep"/>
    <property type="match status" value="1"/>
</dbReference>
<dbReference type="EMBL" id="AAOG01000002">
    <property type="protein sequence ID" value="EAR12271.1"/>
    <property type="molecule type" value="Genomic_DNA"/>
</dbReference>
<dbReference type="STRING" id="313594.PI23P_06595"/>
<dbReference type="InterPro" id="IPR011004">
    <property type="entry name" value="Trimer_LpxA-like_sf"/>
</dbReference>
<accession>A4BYM8</accession>
<proteinExistence type="inferred from homology"/>
<keyword evidence="2" id="KW-0808">Transferase</keyword>
<comment type="caution">
    <text evidence="5">The sequence shown here is derived from an EMBL/GenBank/DDBJ whole genome shotgun (WGS) entry which is preliminary data.</text>
</comment>
<dbReference type="AlphaFoldDB" id="A4BYM8"/>
<reference evidence="5 6" key="1">
    <citation type="submission" date="2006-02" db="EMBL/GenBank/DDBJ databases">
        <authorList>
            <person name="Murray A."/>
            <person name="Staley J."/>
            <person name="Ferriera S."/>
            <person name="Johnson J."/>
            <person name="Kravitz S."/>
            <person name="Halpern A."/>
            <person name="Remington K."/>
            <person name="Beeson K."/>
            <person name="Tran B."/>
            <person name="Rogers Y.-H."/>
            <person name="Friedman R."/>
            <person name="Venter J.C."/>
        </authorList>
    </citation>
    <scope>NUCLEOTIDE SEQUENCE [LARGE SCALE GENOMIC DNA]</scope>
    <source>
        <strain evidence="5 6">23-P</strain>
    </source>
</reference>
<dbReference type="PANTHER" id="PTHR43300:SF11">
    <property type="entry name" value="ACETYLTRANSFERASE RV3034C-RELATED"/>
    <property type="match status" value="1"/>
</dbReference>
<dbReference type="eggNOG" id="COG0110">
    <property type="taxonomic scope" value="Bacteria"/>
</dbReference>
<keyword evidence="3" id="KW-0677">Repeat</keyword>
<keyword evidence="4" id="KW-0012">Acyltransferase</keyword>
<gene>
    <name evidence="5" type="ORF">PI23P_06595</name>
</gene>
<evidence type="ECO:0000256" key="2">
    <source>
        <dbReference type="ARBA" id="ARBA00022679"/>
    </source>
</evidence>
<dbReference type="HOGENOM" id="CLU_051638_5_2_10"/>
<dbReference type="PROSITE" id="PS00101">
    <property type="entry name" value="HEXAPEP_TRANSFERASES"/>
    <property type="match status" value="1"/>
</dbReference>
<name>A4BYM8_9FLAO</name>
<dbReference type="GO" id="GO:0016746">
    <property type="term" value="F:acyltransferase activity"/>
    <property type="evidence" value="ECO:0007669"/>
    <property type="project" value="UniProtKB-KW"/>
</dbReference>
<evidence type="ECO:0000313" key="6">
    <source>
        <dbReference type="Proteomes" id="UP000003053"/>
    </source>
</evidence>
<dbReference type="Gene3D" id="2.160.10.10">
    <property type="entry name" value="Hexapeptide repeat proteins"/>
    <property type="match status" value="1"/>
</dbReference>
<evidence type="ECO:0000256" key="1">
    <source>
        <dbReference type="ARBA" id="ARBA00007274"/>
    </source>
</evidence>
<protein>
    <recommendedName>
        <fullName evidence="7">Acetyltransferase</fullName>
    </recommendedName>
</protein>
<dbReference type="Proteomes" id="UP000003053">
    <property type="component" value="Unassembled WGS sequence"/>
</dbReference>
<dbReference type="InterPro" id="IPR001451">
    <property type="entry name" value="Hexapep"/>
</dbReference>
<evidence type="ECO:0000256" key="4">
    <source>
        <dbReference type="ARBA" id="ARBA00023315"/>
    </source>
</evidence>
<comment type="similarity">
    <text evidence="1">Belongs to the transferase hexapeptide repeat family.</text>
</comment>
<dbReference type="InterPro" id="IPR018357">
    <property type="entry name" value="Hexapep_transf_CS"/>
</dbReference>
<keyword evidence="6" id="KW-1185">Reference proteome</keyword>
<organism evidence="5 6">
    <name type="scientific">Polaribacter irgensii 23-P</name>
    <dbReference type="NCBI Taxonomy" id="313594"/>
    <lineage>
        <taxon>Bacteria</taxon>
        <taxon>Pseudomonadati</taxon>
        <taxon>Bacteroidota</taxon>
        <taxon>Flavobacteriia</taxon>
        <taxon>Flavobacteriales</taxon>
        <taxon>Flavobacteriaceae</taxon>
    </lineage>
</organism>
<evidence type="ECO:0000313" key="5">
    <source>
        <dbReference type="EMBL" id="EAR12271.1"/>
    </source>
</evidence>